<evidence type="ECO:0000313" key="2">
    <source>
        <dbReference type="Proteomes" id="UP001396334"/>
    </source>
</evidence>
<sequence>MWVVDLGFDKEWTMWCEFGVLGLQLWKGSDAWTMTCELVSELMEVTEKTGVCAVDIVINEGIEDPHAVNDIARDWSVSGVVAFTVRLFGASYVRCDGSHVIENVLNVTCPNIKVGFSNRSGSHGTIVVQHSPNITRDEEAVNRCSTWPDYY</sequence>
<gene>
    <name evidence="1" type="ORF">V6N11_045337</name>
</gene>
<protein>
    <submittedName>
        <fullName evidence="1">Uncharacterized protein</fullName>
    </submittedName>
</protein>
<dbReference type="Proteomes" id="UP001396334">
    <property type="component" value="Unassembled WGS sequence"/>
</dbReference>
<comment type="caution">
    <text evidence="1">The sequence shown here is derived from an EMBL/GenBank/DDBJ whole genome shotgun (WGS) entry which is preliminary data.</text>
</comment>
<proteinExistence type="predicted"/>
<accession>A0ABR2Q0M2</accession>
<reference evidence="1 2" key="1">
    <citation type="journal article" date="2024" name="G3 (Bethesda)">
        <title>Genome assembly of Hibiscus sabdariffa L. provides insights into metabolisms of medicinal natural products.</title>
        <authorList>
            <person name="Kim T."/>
        </authorList>
    </citation>
    <scope>NUCLEOTIDE SEQUENCE [LARGE SCALE GENOMIC DNA]</scope>
    <source>
        <strain evidence="1">TK-2024</strain>
        <tissue evidence="1">Old leaves</tissue>
    </source>
</reference>
<keyword evidence="2" id="KW-1185">Reference proteome</keyword>
<name>A0ABR2Q0M2_9ROSI</name>
<organism evidence="1 2">
    <name type="scientific">Hibiscus sabdariffa</name>
    <name type="common">roselle</name>
    <dbReference type="NCBI Taxonomy" id="183260"/>
    <lineage>
        <taxon>Eukaryota</taxon>
        <taxon>Viridiplantae</taxon>
        <taxon>Streptophyta</taxon>
        <taxon>Embryophyta</taxon>
        <taxon>Tracheophyta</taxon>
        <taxon>Spermatophyta</taxon>
        <taxon>Magnoliopsida</taxon>
        <taxon>eudicotyledons</taxon>
        <taxon>Gunneridae</taxon>
        <taxon>Pentapetalae</taxon>
        <taxon>rosids</taxon>
        <taxon>malvids</taxon>
        <taxon>Malvales</taxon>
        <taxon>Malvaceae</taxon>
        <taxon>Malvoideae</taxon>
        <taxon>Hibiscus</taxon>
    </lineage>
</organism>
<evidence type="ECO:0000313" key="1">
    <source>
        <dbReference type="EMBL" id="KAK8994238.1"/>
    </source>
</evidence>
<dbReference type="EMBL" id="JBBPBN010000047">
    <property type="protein sequence ID" value="KAK8994238.1"/>
    <property type="molecule type" value="Genomic_DNA"/>
</dbReference>